<proteinExistence type="predicted"/>
<dbReference type="FunFam" id="1.10.1200.10:FF:000005">
    <property type="entry name" value="Nonribosomal peptide synthetase 1"/>
    <property type="match status" value="1"/>
</dbReference>
<dbReference type="InterPro" id="IPR009081">
    <property type="entry name" value="PP-bd_ACP"/>
</dbReference>
<dbReference type="InterPro" id="IPR010071">
    <property type="entry name" value="AA_adenyl_dom"/>
</dbReference>
<dbReference type="NCBIfam" id="NF003417">
    <property type="entry name" value="PRK04813.1"/>
    <property type="match status" value="2"/>
</dbReference>
<dbReference type="GO" id="GO:0031177">
    <property type="term" value="F:phosphopantetheine binding"/>
    <property type="evidence" value="ECO:0007669"/>
    <property type="project" value="InterPro"/>
</dbReference>
<protein>
    <submittedName>
        <fullName evidence="5">Amino acid adenylation domain-containing protein</fullName>
    </submittedName>
</protein>
<dbReference type="SUPFAM" id="SSF47336">
    <property type="entry name" value="ACP-like"/>
    <property type="match status" value="2"/>
</dbReference>
<evidence type="ECO:0000313" key="5">
    <source>
        <dbReference type="EMBL" id="QPB84363.1"/>
    </source>
</evidence>
<sequence>MTIERQKLLELTLAKKGIALPKKTTIKVRENKPYYAQSDAQKRLWLIDRLDPGNATYNMPFAIRIKSKLDFNVLEESINKVVMRHEILRTHFDEVDGEPVQIIQSELDVKVDLFDLLDSDASSIDSEIEAIVDREAQKPFDLRTGPLLRISIINISEDDFVLFIAIHHIIGDAWSFKVLIDELISIYEHALEGSEAPLKKLTIQYADFSEWIKDSVSSEQLEGQIEFWKSYLDSAPNSLTLPVDYHRHGALTQAGASIAINIPFDVADNVKKIASEYNASAFMVYFTAFNALMSRYSGSTDIVVGTPVSSRTREELQPLIGLFINTLPLRTDLSGDPSFSELLSRVRESNLAAFANQELPFDRLVDEVGIERRSGKTPLINTMFSFSEDSASVDERIHYIPTEVRTSKFDLSIDVVQKADSVQIAVEYSTELFDAPTIQRLLNHYQRVLIEGIASPDSLVSQLSLMSDEEVQDIISDWSQGKVVEIPAGNEFQRFEQQVQERPDAVAVVDSSGSSSYQALADKVDNISKLLQQQNVTTGDVIAVCMESSSDLIASMLAITKSGAAFLLMDINSPKERLSYILKDANAKVVLSTQQYTSLCSDFAHVIDVAITASTDLKARPPVSLDPEAIAYVVYTSGSTGKPKGVEISHKALSNLVHWQQEQFKITENDRSTQLAGVSFDAVILETWAYFTQGASIYIADADIKRSPSLLVKWLQDNEITIAFVPTPLVSSILDATWPSDTPLKSVLTGGDTLHHLPTPKTPFKLYNLYGPSENTVVTSYKELSHYMSKAMKPPIGKPINNVRALVLDKHLQVVPPGVIGDLYVGGVGLTAQFRNQPELSKTQFESISLPGEGEKVRLYKTGDKVRLLDNGDIDFIGRVDHQVSLRGYRIELAEVEAALYEYNAISKAVVITDTSSNGETKLVAFIEFLAGNKKTAQEVRAFLQTRLPAFMLPAQFVFLDSIPLTNNGKIDRNALVIPKEVSTDAELIHASTPTEEIIASIWGDVLGITEVGIHDNFFSLGGHSLLVTKVVSRIEGVLKTELPVKSLFDEPTIAALAKGVDNKRWDENKAASSPIVVLQDSERENITPSFSQQRLLFLEQLDPNTPTYNVPGAYRLSGNLDVAALQYAFDQLIQRHEILRTTFSIDQQHNVFQVISAAKPAIIVQTNLDTITDEQKESHLKTFLNEESQQPFNLITGPLFRINLVRYSQTEHVLLFNIHHIITDGWSMGILFDELSEFYRAYIEQRPSLLKSISVQYGDFSVWQMQRLRFGFLIQLRQYWLQQLKDAPKEINLPTDRPRRPNQSLDGDVVEFHINETCTAKLKSIAVKNNATMFMVLMGAFKILLSKYSGQNDIVVGTPVANRNQEELENIIGFFVNMLPMRTDLEGDPTFNELVVRVRDMAIGAYEHQDLPFAQLVQLVSPDHRWHRSPIFQVMFVLQNAPTGDIELPGLRLSTVALENKTSKVDLTLVMHEDNGGLNAAFEYNVDLFDRITIKRMVSHFENLLHNLVEDIDKPISKVSLLTPDEYEQIINIWGKGEVVQPSAEDVCCLFEQQALQSPDSIALVEDHKMMTYRQVDERSNQLANYFSSKKIGSGDIVAIALNRSMDMIVSFIATLKVGAAFLPLDIKNPKARIKHIIDNSNSSVVVTKSEFNDLLPDDISQVIHLDIAEEEITAHSNIAPARKIDMNSLVYVISTSGSTGNPKNVSVQHKALMNLVNWQKREFKVTSKDRASQIAGASFDASMLEIWVYLISGASVYILSDEVTKSPNDLIDALTQSEITIAQMATPLTEACLNEEWPETPELRAVITGGAALTKAPSASASFKLYNVYGPAENTVATTFTVVPSIEESQETPSIGSPIDGVQVYVLDSALSPVPVGVVGELYIGGMNLSQGYINALEETEQRFIASPFNDQEKLYHSGDLVRYRKNGELEFLGRMDDQISIRGFRVELGEVAKAINNLNEVQQTFIQTQEVSQNQHIIAYVVLSESAELTESELLEALKQVIPVYMLPSAIVFMDELPKNVNGKVDKSKLPLPSAERFDDEASIIPINDGFEQELAEIWGRLLNYKVTSMGDDFFKRGGHSILAMTLKSEIRMKFGVNVNLVNLFEDATLKNLATSIKTSEDKVVEGEQYFGDVELAEVKEEKGVLEKILGMFTKRRKDKGDDDRLLPKVDELNAGKSLVTFQSKGGLSPLFCIHPVSGEVTAYVELARRLGQDRPIYGLQLPSNLNGGESRTIELLAAHYAYAIKSLNQHQPVNLMGWSMGGVIAFEVAQQLEKMGVSVQSLNLIDSYPYDHEIKDNDLNEASLFGSFVREVSILNEGTDDFAWESENDTVDDNEIEGALKKLQSSNTLSMDLDLNEFRKRWLNYRANTQALSQYHPKPYQGKLSLIMASEEVNEDESSPLKHWAKFSTGGMTIDVVPADHYTILKGASLKLISDKLINSMSI</sequence>
<dbReference type="FunFam" id="3.40.50.980:FF:000001">
    <property type="entry name" value="Non-ribosomal peptide synthetase"/>
    <property type="match status" value="2"/>
</dbReference>
<keyword evidence="2" id="KW-0596">Phosphopantetheine</keyword>
<dbReference type="InterPro" id="IPR001031">
    <property type="entry name" value="Thioesterase"/>
</dbReference>
<dbReference type="Pfam" id="PF00550">
    <property type="entry name" value="PP-binding"/>
    <property type="match status" value="2"/>
</dbReference>
<dbReference type="Pfam" id="PF00668">
    <property type="entry name" value="Condensation"/>
    <property type="match status" value="2"/>
</dbReference>
<dbReference type="SUPFAM" id="SSF53474">
    <property type="entry name" value="alpha/beta-Hydrolases"/>
    <property type="match status" value="1"/>
</dbReference>
<dbReference type="Gene3D" id="3.30.559.10">
    <property type="entry name" value="Chloramphenicol acetyltransferase-like domain"/>
    <property type="match status" value="2"/>
</dbReference>
<dbReference type="Gene3D" id="3.40.50.1820">
    <property type="entry name" value="alpha/beta hydrolase"/>
    <property type="match status" value="1"/>
</dbReference>
<dbReference type="Gene3D" id="3.30.559.30">
    <property type="entry name" value="Nonribosomal peptide synthetase, condensation domain"/>
    <property type="match status" value="2"/>
</dbReference>
<evidence type="ECO:0000256" key="1">
    <source>
        <dbReference type="ARBA" id="ARBA00001957"/>
    </source>
</evidence>
<dbReference type="InterPro" id="IPR045851">
    <property type="entry name" value="AMP-bd_C_sf"/>
</dbReference>
<evidence type="ECO:0000313" key="6">
    <source>
        <dbReference type="Proteomes" id="UP000305729"/>
    </source>
</evidence>
<feature type="domain" description="Carrier" evidence="4">
    <location>
        <begin position="2049"/>
        <end position="2124"/>
    </location>
</feature>
<dbReference type="Gene3D" id="3.30.300.30">
    <property type="match status" value="2"/>
</dbReference>
<dbReference type="GO" id="GO:0003824">
    <property type="term" value="F:catalytic activity"/>
    <property type="evidence" value="ECO:0007669"/>
    <property type="project" value="InterPro"/>
</dbReference>
<evidence type="ECO:0000259" key="4">
    <source>
        <dbReference type="PROSITE" id="PS50075"/>
    </source>
</evidence>
<dbReference type="InterPro" id="IPR023213">
    <property type="entry name" value="CAT-like_dom_sf"/>
</dbReference>
<dbReference type="InterPro" id="IPR020802">
    <property type="entry name" value="TesA-like"/>
</dbReference>
<comment type="cofactor">
    <cofactor evidence="1">
        <name>pantetheine 4'-phosphate</name>
        <dbReference type="ChEBI" id="CHEBI:47942"/>
    </cofactor>
</comment>
<dbReference type="SMART" id="SM00824">
    <property type="entry name" value="PKS_TE"/>
    <property type="match status" value="1"/>
</dbReference>
<dbReference type="InterPro" id="IPR006162">
    <property type="entry name" value="Ppantetheine_attach_site"/>
</dbReference>
<dbReference type="PROSITE" id="PS50075">
    <property type="entry name" value="CARRIER"/>
    <property type="match status" value="2"/>
</dbReference>
<evidence type="ECO:0000256" key="3">
    <source>
        <dbReference type="ARBA" id="ARBA00022553"/>
    </source>
</evidence>
<organism evidence="5 6">
    <name type="scientific">Pseudoalteromonas rubra</name>
    <dbReference type="NCBI Taxonomy" id="43658"/>
    <lineage>
        <taxon>Bacteria</taxon>
        <taxon>Pseudomonadati</taxon>
        <taxon>Pseudomonadota</taxon>
        <taxon>Gammaproteobacteria</taxon>
        <taxon>Alteromonadales</taxon>
        <taxon>Pseudoalteromonadaceae</taxon>
        <taxon>Pseudoalteromonas</taxon>
    </lineage>
</organism>
<dbReference type="InterPro" id="IPR036736">
    <property type="entry name" value="ACP-like_sf"/>
</dbReference>
<dbReference type="InterPro" id="IPR025110">
    <property type="entry name" value="AMP-bd_C"/>
</dbReference>
<dbReference type="CDD" id="cd19531">
    <property type="entry name" value="LCL_NRPS-like"/>
    <property type="match status" value="2"/>
</dbReference>
<dbReference type="Gene3D" id="2.30.38.10">
    <property type="entry name" value="Luciferase, Domain 3"/>
    <property type="match status" value="2"/>
</dbReference>
<dbReference type="CDD" id="cd05930">
    <property type="entry name" value="A_NRPS"/>
    <property type="match status" value="2"/>
</dbReference>
<dbReference type="SUPFAM" id="SSF52777">
    <property type="entry name" value="CoA-dependent acyltransferases"/>
    <property type="match status" value="4"/>
</dbReference>
<dbReference type="Gene3D" id="1.10.1200.10">
    <property type="entry name" value="ACP-like"/>
    <property type="match status" value="2"/>
</dbReference>
<dbReference type="InterPro" id="IPR000873">
    <property type="entry name" value="AMP-dep_synth/lig_dom"/>
</dbReference>
<dbReference type="Pfam" id="PF13193">
    <property type="entry name" value="AMP-binding_C"/>
    <property type="match status" value="2"/>
</dbReference>
<dbReference type="InterPro" id="IPR020806">
    <property type="entry name" value="PKS_PP-bd"/>
</dbReference>
<dbReference type="PANTHER" id="PTHR45527:SF1">
    <property type="entry name" value="FATTY ACID SYNTHASE"/>
    <property type="match status" value="1"/>
</dbReference>
<dbReference type="SUPFAM" id="SSF56801">
    <property type="entry name" value="Acetyl-CoA synthetase-like"/>
    <property type="match status" value="2"/>
</dbReference>
<feature type="domain" description="Carrier" evidence="4">
    <location>
        <begin position="990"/>
        <end position="1065"/>
    </location>
</feature>
<dbReference type="InterPro" id="IPR020845">
    <property type="entry name" value="AMP-binding_CS"/>
</dbReference>
<dbReference type="PROSITE" id="PS00455">
    <property type="entry name" value="AMP_BINDING"/>
    <property type="match status" value="1"/>
</dbReference>
<dbReference type="GO" id="GO:0005829">
    <property type="term" value="C:cytosol"/>
    <property type="evidence" value="ECO:0007669"/>
    <property type="project" value="TreeGrafter"/>
</dbReference>
<dbReference type="FunFam" id="3.30.300.30:FF:000015">
    <property type="entry name" value="Nonribosomal peptide synthase SidD"/>
    <property type="match status" value="1"/>
</dbReference>
<dbReference type="GO" id="GO:0043041">
    <property type="term" value="P:amino acid activation for nonribosomal peptide biosynthetic process"/>
    <property type="evidence" value="ECO:0007669"/>
    <property type="project" value="TreeGrafter"/>
</dbReference>
<dbReference type="SMART" id="SM00823">
    <property type="entry name" value="PKS_PP"/>
    <property type="match status" value="1"/>
</dbReference>
<dbReference type="PROSITE" id="PS00012">
    <property type="entry name" value="PHOSPHOPANTETHEINE"/>
    <property type="match status" value="1"/>
</dbReference>
<evidence type="ECO:0000256" key="2">
    <source>
        <dbReference type="ARBA" id="ARBA00022450"/>
    </source>
</evidence>
<dbReference type="NCBIfam" id="TIGR01733">
    <property type="entry name" value="AA-adenyl-dom"/>
    <property type="match status" value="2"/>
</dbReference>
<dbReference type="PANTHER" id="PTHR45527">
    <property type="entry name" value="NONRIBOSOMAL PEPTIDE SYNTHETASE"/>
    <property type="match status" value="1"/>
</dbReference>
<dbReference type="FunFam" id="3.30.559.10:FF:000012">
    <property type="entry name" value="Non-ribosomal peptide synthetase"/>
    <property type="match status" value="2"/>
</dbReference>
<dbReference type="Pfam" id="PF00975">
    <property type="entry name" value="Thioesterase"/>
    <property type="match status" value="1"/>
</dbReference>
<dbReference type="Pfam" id="PF00501">
    <property type="entry name" value="AMP-binding"/>
    <property type="match status" value="2"/>
</dbReference>
<dbReference type="InterPro" id="IPR001242">
    <property type="entry name" value="Condensation_dom"/>
</dbReference>
<name>A0A5S3UUX9_9GAMM</name>
<dbReference type="GO" id="GO:0044550">
    <property type="term" value="P:secondary metabolite biosynthetic process"/>
    <property type="evidence" value="ECO:0007669"/>
    <property type="project" value="TreeGrafter"/>
</dbReference>
<dbReference type="EMBL" id="CP045429">
    <property type="protein sequence ID" value="QPB84363.1"/>
    <property type="molecule type" value="Genomic_DNA"/>
</dbReference>
<dbReference type="Gene3D" id="3.40.50.980">
    <property type="match status" value="4"/>
</dbReference>
<dbReference type="Proteomes" id="UP000305729">
    <property type="component" value="Chromosome 1"/>
</dbReference>
<accession>A0A5S3UUX9</accession>
<gene>
    <name evidence="5" type="ORF">CWC22_015765</name>
</gene>
<keyword evidence="3" id="KW-0597">Phosphoprotein</keyword>
<reference evidence="5 6" key="1">
    <citation type="submission" date="2019-10" db="EMBL/GenBank/DDBJ databases">
        <title>Pseudoalteromonas rubra S4059.</title>
        <authorList>
            <person name="Paulsen S."/>
            <person name="Wang X."/>
        </authorList>
    </citation>
    <scope>NUCLEOTIDE SEQUENCE [LARGE SCALE GENOMIC DNA]</scope>
    <source>
        <strain evidence="5 6">S4059</strain>
    </source>
</reference>
<dbReference type="RefSeq" id="WP_138538527.1">
    <property type="nucleotide sequence ID" value="NZ_CP045429.1"/>
</dbReference>
<dbReference type="InterPro" id="IPR029058">
    <property type="entry name" value="AB_hydrolase_fold"/>
</dbReference>